<evidence type="ECO:0000313" key="1">
    <source>
        <dbReference type="EMBL" id="KAL2837105.1"/>
    </source>
</evidence>
<accession>A0ABR4JAQ9</accession>
<dbReference type="Proteomes" id="UP001610446">
    <property type="component" value="Unassembled WGS sequence"/>
</dbReference>
<proteinExistence type="predicted"/>
<organism evidence="1 2">
    <name type="scientific">Aspergillus pseudoustus</name>
    <dbReference type="NCBI Taxonomy" id="1810923"/>
    <lineage>
        <taxon>Eukaryota</taxon>
        <taxon>Fungi</taxon>
        <taxon>Dikarya</taxon>
        <taxon>Ascomycota</taxon>
        <taxon>Pezizomycotina</taxon>
        <taxon>Eurotiomycetes</taxon>
        <taxon>Eurotiomycetidae</taxon>
        <taxon>Eurotiales</taxon>
        <taxon>Aspergillaceae</taxon>
        <taxon>Aspergillus</taxon>
        <taxon>Aspergillus subgen. Nidulantes</taxon>
    </lineage>
</organism>
<reference evidence="1 2" key="1">
    <citation type="submission" date="2024-07" db="EMBL/GenBank/DDBJ databases">
        <title>Section-level genome sequencing and comparative genomics of Aspergillus sections Usti and Cavernicolus.</title>
        <authorList>
            <consortium name="Lawrence Berkeley National Laboratory"/>
            <person name="Nybo J.L."/>
            <person name="Vesth T.C."/>
            <person name="Theobald S."/>
            <person name="Frisvad J.C."/>
            <person name="Larsen T.O."/>
            <person name="Kjaerboelling I."/>
            <person name="Rothschild-Mancinelli K."/>
            <person name="Lyhne E.K."/>
            <person name="Kogle M.E."/>
            <person name="Barry K."/>
            <person name="Clum A."/>
            <person name="Na H."/>
            <person name="Ledsgaard L."/>
            <person name="Lin J."/>
            <person name="Lipzen A."/>
            <person name="Kuo A."/>
            <person name="Riley R."/>
            <person name="Mondo S."/>
            <person name="Labutti K."/>
            <person name="Haridas S."/>
            <person name="Pangalinan J."/>
            <person name="Salamov A.A."/>
            <person name="Simmons B.A."/>
            <person name="Magnuson J.K."/>
            <person name="Chen J."/>
            <person name="Drula E."/>
            <person name="Henrissat B."/>
            <person name="Wiebenga A."/>
            <person name="Lubbers R.J."/>
            <person name="Gomes A.C."/>
            <person name="Makela M.R."/>
            <person name="Stajich J."/>
            <person name="Grigoriev I.V."/>
            <person name="Mortensen U.H."/>
            <person name="De Vries R.P."/>
            <person name="Baker S.E."/>
            <person name="Andersen M.R."/>
        </authorList>
    </citation>
    <scope>NUCLEOTIDE SEQUENCE [LARGE SCALE GENOMIC DNA]</scope>
    <source>
        <strain evidence="1 2">CBS 123904</strain>
    </source>
</reference>
<sequence>MAAQNLTRYHTAPPSRAVIMYDRKSLNELAAQYPCGLLHDENGGYYLKDAHAKVVGVAADGLCTELDAAYAEAAAVWPKRNAKSDGKVGGGCGCAGPGPGAGAGAGGANKR</sequence>
<comment type="caution">
    <text evidence="1">The sequence shown here is derived from an EMBL/GenBank/DDBJ whole genome shotgun (WGS) entry which is preliminary data.</text>
</comment>
<evidence type="ECO:0000313" key="2">
    <source>
        <dbReference type="Proteomes" id="UP001610446"/>
    </source>
</evidence>
<keyword evidence="2" id="KW-1185">Reference proteome</keyword>
<dbReference type="EMBL" id="JBFXLU010000166">
    <property type="protein sequence ID" value="KAL2837105.1"/>
    <property type="molecule type" value="Genomic_DNA"/>
</dbReference>
<name>A0ABR4JAQ9_9EURO</name>
<protein>
    <submittedName>
        <fullName evidence="1">Uncharacterized protein</fullName>
    </submittedName>
</protein>
<gene>
    <name evidence="1" type="ORF">BJY01DRAFT_221290</name>
</gene>